<comment type="caution">
    <text evidence="1">The sequence shown here is derived from an EMBL/GenBank/DDBJ whole genome shotgun (WGS) entry which is preliminary data.</text>
</comment>
<proteinExistence type="predicted"/>
<evidence type="ECO:0000313" key="2">
    <source>
        <dbReference type="Proteomes" id="UP001220964"/>
    </source>
</evidence>
<gene>
    <name evidence="1" type="ORF">P1J78_19485</name>
</gene>
<organism evidence="1 2">
    <name type="scientific">Psychromarinibacter sediminicola</name>
    <dbReference type="NCBI Taxonomy" id="3033385"/>
    <lineage>
        <taxon>Bacteria</taxon>
        <taxon>Pseudomonadati</taxon>
        <taxon>Pseudomonadota</taxon>
        <taxon>Alphaproteobacteria</taxon>
        <taxon>Rhodobacterales</taxon>
        <taxon>Paracoccaceae</taxon>
        <taxon>Psychromarinibacter</taxon>
    </lineage>
</organism>
<dbReference type="AlphaFoldDB" id="A0AAE3NV99"/>
<protein>
    <submittedName>
        <fullName evidence="1">Uncharacterized protein</fullName>
    </submittedName>
</protein>
<name>A0AAE3NV99_9RHOB</name>
<dbReference type="NCBIfam" id="NF046098">
    <property type="entry name" value="RSP_7527_fam"/>
    <property type="match status" value="1"/>
</dbReference>
<accession>A0AAE3NV99</accession>
<dbReference type="RefSeq" id="WP_275569055.1">
    <property type="nucleotide sequence ID" value="NZ_JARGYC010000067.1"/>
</dbReference>
<evidence type="ECO:0000313" key="1">
    <source>
        <dbReference type="EMBL" id="MDF0602931.1"/>
    </source>
</evidence>
<sequence length="50" mass="5820">MTEFEQGRIDIVEIEREARRMQAEAVAHGVRSMRTWVRGALKRHPEGRTA</sequence>
<dbReference type="EMBL" id="JARGYC010000067">
    <property type="protein sequence ID" value="MDF0602931.1"/>
    <property type="molecule type" value="Genomic_DNA"/>
</dbReference>
<keyword evidence="2" id="KW-1185">Reference proteome</keyword>
<dbReference type="InterPro" id="IPR058227">
    <property type="entry name" value="RSP_7527-like"/>
</dbReference>
<dbReference type="Proteomes" id="UP001220964">
    <property type="component" value="Unassembled WGS sequence"/>
</dbReference>
<reference evidence="1" key="1">
    <citation type="submission" date="2023-03" db="EMBL/GenBank/DDBJ databases">
        <title>Multiphase analysis and comparison of six strains from genera Psychromarinibacter, Lutimaribacter, and Maritimibacter, including a novel species: Psychromarinibacter sediminicola sp. nov.</title>
        <authorList>
            <person name="Wang Y.-H."/>
            <person name="Ye M.-Q."/>
            <person name="Du Z.-J."/>
        </authorList>
    </citation>
    <scope>NUCLEOTIDE SEQUENCE</scope>
    <source>
        <strain evidence="1">C21-152</strain>
    </source>
</reference>